<feature type="transmembrane region" description="Helical" evidence="6">
    <location>
        <begin position="280"/>
        <end position="303"/>
    </location>
</feature>
<evidence type="ECO:0000256" key="2">
    <source>
        <dbReference type="ARBA" id="ARBA00022448"/>
    </source>
</evidence>
<evidence type="ECO:0000256" key="3">
    <source>
        <dbReference type="ARBA" id="ARBA00022692"/>
    </source>
</evidence>
<feature type="transmembrane region" description="Helical" evidence="6">
    <location>
        <begin position="453"/>
        <end position="474"/>
    </location>
</feature>
<feature type="transmembrane region" description="Helical" evidence="6">
    <location>
        <begin position="149"/>
        <end position="172"/>
    </location>
</feature>
<evidence type="ECO:0000256" key="5">
    <source>
        <dbReference type="ARBA" id="ARBA00023136"/>
    </source>
</evidence>
<sequence>MDVQRQAYAEGPGSAIGAPAVNWALASLSLAMLLSSLGTSIANVGLPSLADAFDASFQKVQWVVLAYLLAITTLIVGVGRLGDIIGRRRLLLAGIGLFTLASGLSGIAPSLGMLIAARAVQGVGAAIMMALTMAFVAETVVKERTGSAMGMLGSMSAVGTALGPSLGGLLIAGFGWRAIFLVNVPLGIVALGFAYRYLPIDRVAAKADRPGFDVAGTVLLALTLAAFALAMTIRRGEFGLLNLALLLPAILGVGLFLLVEARAAAPLVRLAIFGNPVMSSSLAMSGLVSTVMMATLVVGPFYLSLALGLRAAAVGLILSIGPIVAALSGVPAGRSVDRFGAQRMTIAGLIAMAAGSLGLSIIPSSFGIAGYVGPMTVITAGYALFQAANNTTVMSNALTDERGVISGMLNLSRNLGLVTGASAMGAVFAFGYATNDITTARAEAVTTGMQTTFAVATILIVGAILIAVACGALARSRSMAMAGG</sequence>
<dbReference type="GO" id="GO:0022857">
    <property type="term" value="F:transmembrane transporter activity"/>
    <property type="evidence" value="ECO:0007669"/>
    <property type="project" value="InterPro"/>
</dbReference>
<dbReference type="Gene3D" id="1.20.1720.10">
    <property type="entry name" value="Multidrug resistance protein D"/>
    <property type="match status" value="1"/>
</dbReference>
<dbReference type="PROSITE" id="PS50850">
    <property type="entry name" value="MFS"/>
    <property type="match status" value="1"/>
</dbReference>
<keyword evidence="2" id="KW-0813">Transport</keyword>
<feature type="transmembrane region" description="Helical" evidence="6">
    <location>
        <begin position="115"/>
        <end position="137"/>
    </location>
</feature>
<dbReference type="SUPFAM" id="SSF103473">
    <property type="entry name" value="MFS general substrate transporter"/>
    <property type="match status" value="1"/>
</dbReference>
<dbReference type="Pfam" id="PF07690">
    <property type="entry name" value="MFS_1"/>
    <property type="match status" value="1"/>
</dbReference>
<protein>
    <submittedName>
        <fullName evidence="8">MFS transporter</fullName>
    </submittedName>
</protein>
<dbReference type="Gene3D" id="1.20.1250.20">
    <property type="entry name" value="MFS general substrate transporter like domains"/>
    <property type="match status" value="1"/>
</dbReference>
<reference evidence="8" key="1">
    <citation type="submission" date="2022-01" db="EMBL/GenBank/DDBJ databases">
        <authorList>
            <person name="Jo J.-H."/>
            <person name="Im W.-T."/>
        </authorList>
    </citation>
    <scope>NUCLEOTIDE SEQUENCE</scope>
    <source>
        <strain evidence="8">G124</strain>
    </source>
</reference>
<feature type="transmembrane region" description="Helical" evidence="6">
    <location>
        <begin position="368"/>
        <end position="385"/>
    </location>
</feature>
<evidence type="ECO:0000259" key="7">
    <source>
        <dbReference type="PROSITE" id="PS50850"/>
    </source>
</evidence>
<proteinExistence type="predicted"/>
<feature type="transmembrane region" description="Helical" evidence="6">
    <location>
        <begin position="21"/>
        <end position="42"/>
    </location>
</feature>
<dbReference type="PANTHER" id="PTHR42718">
    <property type="entry name" value="MAJOR FACILITATOR SUPERFAMILY MULTIDRUG TRANSPORTER MFSC"/>
    <property type="match status" value="1"/>
</dbReference>
<dbReference type="PANTHER" id="PTHR42718:SF9">
    <property type="entry name" value="MAJOR FACILITATOR SUPERFAMILY MULTIDRUG TRANSPORTER MFSC"/>
    <property type="match status" value="1"/>
</dbReference>
<accession>A0A9X1TVW4</accession>
<dbReference type="EMBL" id="JAKFGM010000001">
    <property type="protein sequence ID" value="MCF2514614.1"/>
    <property type="molecule type" value="Genomic_DNA"/>
</dbReference>
<feature type="transmembrane region" description="Helical" evidence="6">
    <location>
        <begin position="415"/>
        <end position="433"/>
    </location>
</feature>
<feature type="transmembrane region" description="Helical" evidence="6">
    <location>
        <begin position="239"/>
        <end position="259"/>
    </location>
</feature>
<dbReference type="CDD" id="cd17321">
    <property type="entry name" value="MFS_MMR_MDR_like"/>
    <property type="match status" value="1"/>
</dbReference>
<dbReference type="RefSeq" id="WP_235067070.1">
    <property type="nucleotide sequence ID" value="NZ_JAKFGM010000001.1"/>
</dbReference>
<evidence type="ECO:0000256" key="6">
    <source>
        <dbReference type="SAM" id="Phobius"/>
    </source>
</evidence>
<name>A0A9X1TVW4_9SPHN</name>
<dbReference type="AlphaFoldDB" id="A0A9X1TVW4"/>
<dbReference type="InterPro" id="IPR011701">
    <property type="entry name" value="MFS"/>
</dbReference>
<keyword evidence="4 6" id="KW-1133">Transmembrane helix</keyword>
<feature type="transmembrane region" description="Helical" evidence="6">
    <location>
        <begin position="210"/>
        <end position="233"/>
    </location>
</feature>
<feature type="transmembrane region" description="Helical" evidence="6">
    <location>
        <begin position="178"/>
        <end position="198"/>
    </location>
</feature>
<dbReference type="InterPro" id="IPR020846">
    <property type="entry name" value="MFS_dom"/>
</dbReference>
<evidence type="ECO:0000256" key="4">
    <source>
        <dbReference type="ARBA" id="ARBA00022989"/>
    </source>
</evidence>
<organism evidence="8 9">
    <name type="scientific">Sphingomonas cremea</name>
    <dbReference type="NCBI Taxonomy" id="2904799"/>
    <lineage>
        <taxon>Bacteria</taxon>
        <taxon>Pseudomonadati</taxon>
        <taxon>Pseudomonadota</taxon>
        <taxon>Alphaproteobacteria</taxon>
        <taxon>Sphingomonadales</taxon>
        <taxon>Sphingomonadaceae</taxon>
        <taxon>Sphingomonas</taxon>
    </lineage>
</organism>
<keyword evidence="3 6" id="KW-0812">Transmembrane</keyword>
<evidence type="ECO:0000313" key="9">
    <source>
        <dbReference type="Proteomes" id="UP001139410"/>
    </source>
</evidence>
<evidence type="ECO:0000256" key="1">
    <source>
        <dbReference type="ARBA" id="ARBA00004141"/>
    </source>
</evidence>
<dbReference type="InterPro" id="IPR036259">
    <property type="entry name" value="MFS_trans_sf"/>
</dbReference>
<feature type="transmembrane region" description="Helical" evidence="6">
    <location>
        <begin position="62"/>
        <end position="78"/>
    </location>
</feature>
<feature type="transmembrane region" description="Helical" evidence="6">
    <location>
        <begin position="344"/>
        <end position="362"/>
    </location>
</feature>
<comment type="caution">
    <text evidence="8">The sequence shown here is derived from an EMBL/GenBank/DDBJ whole genome shotgun (WGS) entry which is preliminary data.</text>
</comment>
<feature type="transmembrane region" description="Helical" evidence="6">
    <location>
        <begin position="309"/>
        <end position="332"/>
    </location>
</feature>
<comment type="subcellular location">
    <subcellularLocation>
        <location evidence="1">Membrane</location>
        <topology evidence="1">Multi-pass membrane protein</topology>
    </subcellularLocation>
</comment>
<gene>
    <name evidence="8" type="ORF">LVY65_05980</name>
</gene>
<keyword evidence="9" id="KW-1185">Reference proteome</keyword>
<keyword evidence="5 6" id="KW-0472">Membrane</keyword>
<feature type="domain" description="Major facilitator superfamily (MFS) profile" evidence="7">
    <location>
        <begin position="24"/>
        <end position="474"/>
    </location>
</feature>
<feature type="transmembrane region" description="Helical" evidence="6">
    <location>
        <begin position="90"/>
        <end position="109"/>
    </location>
</feature>
<dbReference type="PRINTS" id="PR01036">
    <property type="entry name" value="TCRTETB"/>
</dbReference>
<dbReference type="GO" id="GO:0016020">
    <property type="term" value="C:membrane"/>
    <property type="evidence" value="ECO:0007669"/>
    <property type="project" value="UniProtKB-SubCell"/>
</dbReference>
<evidence type="ECO:0000313" key="8">
    <source>
        <dbReference type="EMBL" id="MCF2514614.1"/>
    </source>
</evidence>
<dbReference type="Proteomes" id="UP001139410">
    <property type="component" value="Unassembled WGS sequence"/>
</dbReference>